<proteinExistence type="predicted"/>
<dbReference type="Proteomes" id="UP000010471">
    <property type="component" value="Chromosome"/>
</dbReference>
<evidence type="ECO:0000313" key="1">
    <source>
        <dbReference type="EMBL" id="AFZ18475.1"/>
    </source>
</evidence>
<keyword evidence="2" id="KW-1185">Reference proteome</keyword>
<dbReference type="RefSeq" id="WP_015182624.1">
    <property type="nucleotide sequence ID" value="NC_019738.1"/>
</dbReference>
<reference evidence="1 2" key="1">
    <citation type="submission" date="2012-06" db="EMBL/GenBank/DDBJ databases">
        <title>Finished chromosome of genome of Microcoleus sp. PCC 7113.</title>
        <authorList>
            <consortium name="US DOE Joint Genome Institute"/>
            <person name="Gugger M."/>
            <person name="Coursin T."/>
            <person name="Rippka R."/>
            <person name="Tandeau De Marsac N."/>
            <person name="Huntemann M."/>
            <person name="Wei C.-L."/>
            <person name="Han J."/>
            <person name="Detter J.C."/>
            <person name="Han C."/>
            <person name="Tapia R."/>
            <person name="Chen A."/>
            <person name="Kyrpides N."/>
            <person name="Mavromatis K."/>
            <person name="Markowitz V."/>
            <person name="Szeto E."/>
            <person name="Ivanova N."/>
            <person name="Pagani I."/>
            <person name="Pati A."/>
            <person name="Goodwin L."/>
            <person name="Nordberg H.P."/>
            <person name="Cantor M.N."/>
            <person name="Hua S.X."/>
            <person name="Woyke T."/>
            <person name="Kerfeld C.A."/>
        </authorList>
    </citation>
    <scope>NUCLEOTIDE SEQUENCE [LARGE SCALE GENOMIC DNA]</scope>
    <source>
        <strain evidence="1 2">PCC 7113</strain>
    </source>
</reference>
<organism evidence="1 2">
    <name type="scientific">Allocoleopsis franciscana PCC 7113</name>
    <dbReference type="NCBI Taxonomy" id="1173027"/>
    <lineage>
        <taxon>Bacteria</taxon>
        <taxon>Bacillati</taxon>
        <taxon>Cyanobacteriota</taxon>
        <taxon>Cyanophyceae</taxon>
        <taxon>Coleofasciculales</taxon>
        <taxon>Coleofasciculaceae</taxon>
        <taxon>Allocoleopsis</taxon>
        <taxon>Allocoleopsis franciscana</taxon>
    </lineage>
</organism>
<gene>
    <name evidence="1" type="ORF">Mic7113_2690</name>
</gene>
<evidence type="ECO:0000313" key="2">
    <source>
        <dbReference type="Proteomes" id="UP000010471"/>
    </source>
</evidence>
<dbReference type="EMBL" id="CP003630">
    <property type="protein sequence ID" value="AFZ18475.1"/>
    <property type="molecule type" value="Genomic_DNA"/>
</dbReference>
<dbReference type="AlphaFoldDB" id="K9WDK0"/>
<dbReference type="STRING" id="1173027.Mic7113_2690"/>
<dbReference type="OrthoDB" id="3723110at2"/>
<dbReference type="HOGENOM" id="CLU_129719_0_0_3"/>
<protein>
    <submittedName>
        <fullName evidence="1">Uncharacterized protein</fullName>
    </submittedName>
</protein>
<name>K9WDK0_9CYAN</name>
<accession>K9WDK0</accession>
<dbReference type="eggNOG" id="COG2931">
    <property type="taxonomic scope" value="Bacteria"/>
</dbReference>
<sequence length="159" mass="17235">MKHSGHITHQRQQLLAALVLTVILPLGAGITFLVANAVYPNLSGTAKVLNNKQHEAIATQPLRDGSLPDSVVQAVLQDASRRSNLPSQELNIVRVQQRDWPDGCLGLALSGIFCSQAVVSGWQVTVNAEQQSFVYRTDNSGSLVKLESSDFKSRREGST</sequence>
<dbReference type="KEGG" id="mic:Mic7113_2690"/>